<dbReference type="AlphaFoldDB" id="A0A916ZV97"/>
<gene>
    <name evidence="4" type="ORF">GCM10010831_15380</name>
</gene>
<dbReference type="InterPro" id="IPR028994">
    <property type="entry name" value="Integrin_alpha_N"/>
</dbReference>
<reference evidence="4 5" key="1">
    <citation type="journal article" date="2014" name="Int. J. Syst. Evol. Microbiol.">
        <title>Complete genome sequence of Corynebacterium casei LMG S-19264T (=DSM 44701T), isolated from a smear-ripened cheese.</title>
        <authorList>
            <consortium name="US DOE Joint Genome Institute (JGI-PGF)"/>
            <person name="Walter F."/>
            <person name="Albersmeier A."/>
            <person name="Kalinowski J."/>
            <person name="Ruckert C."/>
        </authorList>
    </citation>
    <scope>NUCLEOTIDE SEQUENCE [LARGE SCALE GENOMIC DNA]</scope>
    <source>
        <strain evidence="4 5">CGMCC 1.12925</strain>
    </source>
</reference>
<name>A0A916ZV97_9FLAO</name>
<dbReference type="NCBIfam" id="TIGR04183">
    <property type="entry name" value="Por_Secre_tail"/>
    <property type="match status" value="1"/>
</dbReference>
<evidence type="ECO:0008006" key="6">
    <source>
        <dbReference type="Google" id="ProtNLM"/>
    </source>
</evidence>
<dbReference type="PANTHER" id="PTHR44103:SF1">
    <property type="entry name" value="PROPROTEIN CONVERTASE P"/>
    <property type="match status" value="1"/>
</dbReference>
<organism evidence="4 5">
    <name type="scientific">Psychroflexus salis</name>
    <dbReference type="NCBI Taxonomy" id="1526574"/>
    <lineage>
        <taxon>Bacteria</taxon>
        <taxon>Pseudomonadati</taxon>
        <taxon>Bacteroidota</taxon>
        <taxon>Flavobacteriia</taxon>
        <taxon>Flavobacteriales</taxon>
        <taxon>Flavobacteriaceae</taxon>
        <taxon>Psychroflexus</taxon>
    </lineage>
</organism>
<keyword evidence="5" id="KW-1185">Reference proteome</keyword>
<dbReference type="InterPro" id="IPR013517">
    <property type="entry name" value="FG-GAP"/>
</dbReference>
<comment type="caution">
    <text evidence="4">The sequence shown here is derived from an EMBL/GenBank/DDBJ whole genome shotgun (WGS) entry which is preliminary data.</text>
</comment>
<proteinExistence type="predicted"/>
<protein>
    <recommendedName>
        <fullName evidence="6">Por secretion system C-terminal sorting domain-containing protein</fullName>
    </recommendedName>
</protein>
<evidence type="ECO:0000313" key="5">
    <source>
        <dbReference type="Proteomes" id="UP000599688"/>
    </source>
</evidence>
<dbReference type="EMBL" id="BMGL01000008">
    <property type="protein sequence ID" value="GGE14980.1"/>
    <property type="molecule type" value="Genomic_DNA"/>
</dbReference>
<feature type="domain" description="DUF7619" evidence="3">
    <location>
        <begin position="958"/>
        <end position="1091"/>
    </location>
</feature>
<evidence type="ECO:0000259" key="3">
    <source>
        <dbReference type="Pfam" id="PF24595"/>
    </source>
</evidence>
<dbReference type="Pfam" id="PF13517">
    <property type="entry name" value="FG-GAP_3"/>
    <property type="match status" value="4"/>
</dbReference>
<feature type="domain" description="Secretion system C-terminal sorting" evidence="2">
    <location>
        <begin position="1108"/>
        <end position="1178"/>
    </location>
</feature>
<dbReference type="PANTHER" id="PTHR44103">
    <property type="entry name" value="PROPROTEIN CONVERTASE P"/>
    <property type="match status" value="1"/>
</dbReference>
<evidence type="ECO:0000259" key="2">
    <source>
        <dbReference type="Pfam" id="PF18962"/>
    </source>
</evidence>
<sequence>MSISYSQIGFQQNVVIDESFGVVNPSSIVAADIDGDGLEDVIVSGINEVAWFKNLNNNGSFSKTNTIYNGFDNPRNLQVADIDDDNDLDIFLYLDTNQGKALVWLENTDGLGNFADTQTLVINDWTSPIGYQIIDVDADGDLDIAFGYSGFIGWLENDNLTFTANVLLGSPNTAANNYQGFTTTDVNGDNLKDFVVDVGYDLRVYDFQNDGSLGFLGTIGTFAQGYFVTSADIDNDGDNDIIRIFENGGNDRKIRLYENLDGLGNFASVQTIVSLENLPSTSNSDTKSLILKDINADDLLDIVLHESRTKKLSTYINQGNNTFSDETVVADNFVNLNSIHVSDINGDQKIDILTTSRDDSQVSWFQNLDDLGNFSSENKITNYAYFINHVDAGDLDGDGDMDIVSSSHADHKLAWYPNVNGLGDFSQPQQLISNEFPAPRNAFIVDMNGDSFNDILFFSYLDDNPDEYKILWLENDGNGNFIQEHIVDNIEEQILQIQYVDIDNDGDFDIVSAEDDSVLKLYKNDGDGTFSASITFSEPGFYYPLSLQVGDVDNDNDMDVLAAYNNNEIVWYENLDGQGDLTSKNVITPQMSYPSSIYLVDINQNSFKDLIFANKFSDEVGYFLNTDGLGNFGEKQIISSSVDNPSTIYALDVDGDGDQDIITNTESNSKLVWFQNDGAANFSSPIEITVMAERINHITSADFNADGKLDLLTSSYDDDQIAWYGNLGTFTNTISGLVRLDANADGCNENDTGVSNLLITKENGENTFATFTDENGAYSFTANQAVFNTSISSALPNYYESTPFLYTHDFTNGSFINADANFCIEANQTINDLYVVIYPDLDDPRPGFDTSYKIIYSNTGTTLQSGEIAFEFDASKIQFLDASESVVNQTINNLTFSFSDLIPFETRIIDLNFNVFPPPTTNIDEILVSTASISPSTGDETEQDNTYELQQTVIGSYDPNDIQILEGEEVHIDNAGDYIHFLIRFQNTGTASAINVRVEHFLDDKLDWQSIQLQGLSHDGRVEITNGNNIQFIFNDIYLPDIISDEPNSHGYIAFRIKPKEDVIIGDVISGVADIYFDFNPPIITNVATTEFVETLGNSSFTANRITLFPNPTLNTLNLISNVEIQHIEIYNAFGKLVRKEKFSSVQNTAQIDVDNLDAGLYFIVVYANETKQVKKFIKQ</sequence>
<dbReference type="InterPro" id="IPR055353">
    <property type="entry name" value="DUF7619"/>
</dbReference>
<dbReference type="Pfam" id="PF18962">
    <property type="entry name" value="Por_Secre_tail"/>
    <property type="match status" value="1"/>
</dbReference>
<accession>A0A916ZV97</accession>
<dbReference type="SUPFAM" id="SSF69318">
    <property type="entry name" value="Integrin alpha N-terminal domain"/>
    <property type="match status" value="2"/>
</dbReference>
<dbReference type="Proteomes" id="UP000599688">
    <property type="component" value="Unassembled WGS sequence"/>
</dbReference>
<keyword evidence="1" id="KW-0732">Signal</keyword>
<dbReference type="InterPro" id="IPR026444">
    <property type="entry name" value="Secre_tail"/>
</dbReference>
<evidence type="ECO:0000313" key="4">
    <source>
        <dbReference type="EMBL" id="GGE14980.1"/>
    </source>
</evidence>
<dbReference type="Gene3D" id="2.130.10.130">
    <property type="entry name" value="Integrin alpha, N-terminal"/>
    <property type="match status" value="2"/>
</dbReference>
<dbReference type="Pfam" id="PF24595">
    <property type="entry name" value="DUF7619"/>
    <property type="match status" value="1"/>
</dbReference>
<evidence type="ECO:0000256" key="1">
    <source>
        <dbReference type="ARBA" id="ARBA00022729"/>
    </source>
</evidence>